<dbReference type="PROSITE" id="PS00287">
    <property type="entry name" value="CYSTATIN"/>
    <property type="match status" value="1"/>
</dbReference>
<evidence type="ECO:0000256" key="3">
    <source>
        <dbReference type="ARBA" id="ARBA00022704"/>
    </source>
</evidence>
<dbReference type="eggNOG" id="ENOG502S46Q">
    <property type="taxonomic scope" value="Eukaryota"/>
</dbReference>
<keyword evidence="9" id="KW-1185">Reference proteome</keyword>
<dbReference type="InterPro" id="IPR027214">
    <property type="entry name" value="Cystatin"/>
</dbReference>
<feature type="domain" description="Cystatin" evidence="6">
    <location>
        <begin position="31"/>
        <end position="121"/>
    </location>
</feature>
<dbReference type="EMBL" id="CM000880">
    <property type="protein sequence ID" value="KQK15428.1"/>
    <property type="molecule type" value="Genomic_DNA"/>
</dbReference>
<evidence type="ECO:0000313" key="9">
    <source>
        <dbReference type="Proteomes" id="UP000008810"/>
    </source>
</evidence>
<dbReference type="STRING" id="15368.I1GSS0"/>
<dbReference type="RefSeq" id="XP_003562768.1">
    <property type="nucleotide sequence ID" value="XM_003562720.4"/>
</dbReference>
<dbReference type="Proteomes" id="UP000008810">
    <property type="component" value="Chromosome 1"/>
</dbReference>
<dbReference type="SMART" id="SM00043">
    <property type="entry name" value="CY"/>
    <property type="match status" value="1"/>
</dbReference>
<dbReference type="HOGENOM" id="CLU_113093_2_2_1"/>
<dbReference type="Gramene" id="KQK15428">
    <property type="protein sequence ID" value="KQK15428"/>
    <property type="gene ID" value="BRADI_1g22710v3"/>
</dbReference>
<keyword evidence="5" id="KW-0732">Signal</keyword>
<evidence type="ECO:0000313" key="7">
    <source>
        <dbReference type="EMBL" id="KQK15428.1"/>
    </source>
</evidence>
<comment type="similarity">
    <text evidence="1">Belongs to the cystatin family. Phytocystatin subfamily.</text>
</comment>
<dbReference type="InterPro" id="IPR046350">
    <property type="entry name" value="Cystatin_sf"/>
</dbReference>
<dbReference type="Gene3D" id="3.10.450.10">
    <property type="match status" value="1"/>
</dbReference>
<reference evidence="7" key="2">
    <citation type="submission" date="2017-06" db="EMBL/GenBank/DDBJ databases">
        <title>WGS assembly of Brachypodium distachyon.</title>
        <authorList>
            <consortium name="The International Brachypodium Initiative"/>
            <person name="Lucas S."/>
            <person name="Harmon-Smith M."/>
            <person name="Lail K."/>
            <person name="Tice H."/>
            <person name="Grimwood J."/>
            <person name="Bruce D."/>
            <person name="Barry K."/>
            <person name="Shu S."/>
            <person name="Lindquist E."/>
            <person name="Wang M."/>
            <person name="Pitluck S."/>
            <person name="Vogel J.P."/>
            <person name="Garvin D.F."/>
            <person name="Mockler T.C."/>
            <person name="Schmutz J."/>
            <person name="Rokhsar D."/>
            <person name="Bevan M.W."/>
        </authorList>
    </citation>
    <scope>NUCLEOTIDE SEQUENCE</scope>
    <source>
        <strain evidence="7">Bd21</strain>
    </source>
</reference>
<feature type="signal peptide" evidence="5">
    <location>
        <begin position="1"/>
        <end position="21"/>
    </location>
</feature>
<evidence type="ECO:0000256" key="4">
    <source>
        <dbReference type="ARBA" id="ARBA00022821"/>
    </source>
</evidence>
<evidence type="ECO:0000256" key="1">
    <source>
        <dbReference type="ARBA" id="ARBA00007233"/>
    </source>
</evidence>
<evidence type="ECO:0000313" key="8">
    <source>
        <dbReference type="EnsemblPlants" id="KQK15428"/>
    </source>
</evidence>
<evidence type="ECO:0000259" key="6">
    <source>
        <dbReference type="SMART" id="SM00043"/>
    </source>
</evidence>
<dbReference type="OrthoDB" id="2016588at2759"/>
<dbReference type="KEGG" id="bdi:100823439"/>
<protein>
    <recommendedName>
        <fullName evidence="6">Cystatin domain-containing protein</fullName>
    </recommendedName>
</protein>
<keyword evidence="3" id="KW-0789">Thiol protease inhibitor</keyword>
<dbReference type="AlphaFoldDB" id="I1GSS0"/>
<sequence length="123" mass="13355">MARTLLLLAVLAAIAAASGSAAGIDDDLDRLIVGGWEPIRDVSEPHIQELGSWAVAQHARLATDRLRFLRVTRGEEQVVAGMNYCLFVDAQDAAGRSAPYVAVVYEQSWTNTRELTSFEPVAN</sequence>
<dbReference type="Pfam" id="PF16845">
    <property type="entry name" value="SQAPI"/>
    <property type="match status" value="1"/>
</dbReference>
<evidence type="ECO:0000256" key="5">
    <source>
        <dbReference type="SAM" id="SignalP"/>
    </source>
</evidence>
<dbReference type="OMA" id="FVYEQVW"/>
<gene>
    <name evidence="8" type="primary">LOC100823439</name>
    <name evidence="7" type="ORF">BRADI_1g22710v3</name>
</gene>
<dbReference type="CDD" id="cd00042">
    <property type="entry name" value="CY"/>
    <property type="match status" value="1"/>
</dbReference>
<accession>I1GSS0</accession>
<dbReference type="InterPro" id="IPR018073">
    <property type="entry name" value="Prot_inh_cystat_CS"/>
</dbReference>
<dbReference type="InterPro" id="IPR000010">
    <property type="entry name" value="Cystatin_dom"/>
</dbReference>
<evidence type="ECO:0000256" key="2">
    <source>
        <dbReference type="ARBA" id="ARBA00022690"/>
    </source>
</evidence>
<dbReference type="SUPFAM" id="SSF54403">
    <property type="entry name" value="Cystatin/monellin"/>
    <property type="match status" value="1"/>
</dbReference>
<reference evidence="7 8" key="1">
    <citation type="journal article" date="2010" name="Nature">
        <title>Genome sequencing and analysis of the model grass Brachypodium distachyon.</title>
        <authorList>
            <consortium name="International Brachypodium Initiative"/>
        </authorList>
    </citation>
    <scope>NUCLEOTIDE SEQUENCE [LARGE SCALE GENOMIC DNA]</scope>
    <source>
        <strain evidence="7">Bd21</strain>
        <strain evidence="8">cv. Bd21</strain>
    </source>
</reference>
<dbReference type="GO" id="GO:0004869">
    <property type="term" value="F:cysteine-type endopeptidase inhibitor activity"/>
    <property type="evidence" value="ECO:0007669"/>
    <property type="project" value="UniProtKB-KW"/>
</dbReference>
<reference evidence="8" key="3">
    <citation type="submission" date="2018-08" db="UniProtKB">
        <authorList>
            <consortium name="EnsemblPlants"/>
        </authorList>
    </citation>
    <scope>IDENTIFICATION</scope>
    <source>
        <strain evidence="8">cv. Bd21</strain>
    </source>
</reference>
<name>I1GSS0_BRADI</name>
<dbReference type="GeneID" id="100823439"/>
<dbReference type="GO" id="GO:0006952">
    <property type="term" value="P:defense response"/>
    <property type="evidence" value="ECO:0007669"/>
    <property type="project" value="UniProtKB-KW"/>
</dbReference>
<proteinExistence type="inferred from homology"/>
<keyword evidence="2" id="KW-0646">Protease inhibitor</keyword>
<dbReference type="MEROPS" id="I25.056"/>
<dbReference type="EnsemblPlants" id="KQK15428">
    <property type="protein sequence ID" value="KQK15428"/>
    <property type="gene ID" value="BRADI_1g22710v3"/>
</dbReference>
<organism evidence="8">
    <name type="scientific">Brachypodium distachyon</name>
    <name type="common">Purple false brome</name>
    <name type="synonym">Trachynia distachya</name>
    <dbReference type="NCBI Taxonomy" id="15368"/>
    <lineage>
        <taxon>Eukaryota</taxon>
        <taxon>Viridiplantae</taxon>
        <taxon>Streptophyta</taxon>
        <taxon>Embryophyta</taxon>
        <taxon>Tracheophyta</taxon>
        <taxon>Spermatophyta</taxon>
        <taxon>Magnoliopsida</taxon>
        <taxon>Liliopsida</taxon>
        <taxon>Poales</taxon>
        <taxon>Poaceae</taxon>
        <taxon>BOP clade</taxon>
        <taxon>Pooideae</taxon>
        <taxon>Stipodae</taxon>
        <taxon>Brachypodieae</taxon>
        <taxon>Brachypodium</taxon>
    </lineage>
</organism>
<keyword evidence="4" id="KW-0611">Plant defense</keyword>
<feature type="chain" id="PRO_5013982590" description="Cystatin domain-containing protein" evidence="5">
    <location>
        <begin position="22"/>
        <end position="123"/>
    </location>
</feature>
<dbReference type="PANTHER" id="PTHR47116">
    <property type="entry name" value="PHLOEM FILAMENT PROTEIN"/>
    <property type="match status" value="1"/>
</dbReference>